<dbReference type="Gene3D" id="3.20.20.70">
    <property type="entry name" value="Aldolase class I"/>
    <property type="match status" value="1"/>
</dbReference>
<evidence type="ECO:0000259" key="6">
    <source>
        <dbReference type="PROSITE" id="PS51349"/>
    </source>
</evidence>
<dbReference type="InterPro" id="IPR037396">
    <property type="entry name" value="FMN_HAD"/>
</dbReference>
<evidence type="ECO:0000256" key="3">
    <source>
        <dbReference type="ARBA" id="ARBA00022643"/>
    </source>
</evidence>
<evidence type="ECO:0000256" key="4">
    <source>
        <dbReference type="ARBA" id="ARBA00023002"/>
    </source>
</evidence>
<dbReference type="CDD" id="cd02809">
    <property type="entry name" value="alpha_hydroxyacid_oxid_FMN"/>
    <property type="match status" value="1"/>
</dbReference>
<gene>
    <name evidence="7" type="ORF">ACFQO0_16385</name>
</gene>
<dbReference type="EMBL" id="JBHTCC010000005">
    <property type="protein sequence ID" value="MFC7300018.1"/>
    <property type="molecule type" value="Genomic_DNA"/>
</dbReference>
<dbReference type="InterPro" id="IPR012133">
    <property type="entry name" value="Alpha-hydoxy_acid_DH_FMN"/>
</dbReference>
<dbReference type="GO" id="GO:0004459">
    <property type="term" value="F:L-lactate dehydrogenase (NAD+) activity"/>
    <property type="evidence" value="ECO:0007669"/>
    <property type="project" value="UniProtKB-EC"/>
</dbReference>
<keyword evidence="2" id="KW-0285">Flavoprotein</keyword>
<dbReference type="PIRSF" id="PIRSF000138">
    <property type="entry name" value="Al-hdrx_acd_dh"/>
    <property type="match status" value="1"/>
</dbReference>
<evidence type="ECO:0000256" key="1">
    <source>
        <dbReference type="ARBA" id="ARBA00001917"/>
    </source>
</evidence>
<comment type="caution">
    <text evidence="7">The sequence shown here is derived from an EMBL/GenBank/DDBJ whole genome shotgun (WGS) entry which is preliminary data.</text>
</comment>
<dbReference type="PANTHER" id="PTHR10578:SF107">
    <property type="entry name" value="2-HYDROXYACID OXIDASE 1"/>
    <property type="match status" value="1"/>
</dbReference>
<comment type="similarity">
    <text evidence="5">Belongs to the FMN-dependent alpha-hydroxy acid dehydrogenase family.</text>
</comment>
<dbReference type="Pfam" id="PF01070">
    <property type="entry name" value="FMN_dh"/>
    <property type="match status" value="1"/>
</dbReference>
<protein>
    <submittedName>
        <fullName evidence="7">L-lactate dehydrogenase</fullName>
        <ecNumber evidence="7">1.1.1.27</ecNumber>
    </submittedName>
</protein>
<organism evidence="7 8">
    <name type="scientific">Herminiimonas aquatilis</name>
    <dbReference type="NCBI Taxonomy" id="345342"/>
    <lineage>
        <taxon>Bacteria</taxon>
        <taxon>Pseudomonadati</taxon>
        <taxon>Pseudomonadota</taxon>
        <taxon>Betaproteobacteria</taxon>
        <taxon>Burkholderiales</taxon>
        <taxon>Oxalobacteraceae</taxon>
        <taxon>Herminiimonas</taxon>
    </lineage>
</organism>
<accession>A0ABW2JA46</accession>
<dbReference type="Proteomes" id="UP001596379">
    <property type="component" value="Unassembled WGS sequence"/>
</dbReference>
<dbReference type="NCBIfam" id="NF008398">
    <property type="entry name" value="PRK11197.1"/>
    <property type="match status" value="1"/>
</dbReference>
<sequence length="381" mass="41606">MPIITNIEDLRVLAQQRVPRMFYDYADSGSWTESTYRANSSDFAKMKFRQRVAVNMANRTLKTTMIGQEVHMPVAIAPTGLTGMQHADGEILAAKAAEKFGIPFTLSTMSICSIEDIAAHTSKPFWFQLYVMKDRAFIERLIERARVAGCSALVLTLDLQILGQRHKDLKNGLSAPPKLTLANIINMMSKPRWCMGMLGTKRRGFGNIVGHASDVSDMSSLSSWTSQQFDPLLSWKDVEWIKKCWGGKLIIKGIMDAEDAKLAVASGADALIVSNHGGRQLDGALSSIAALPSIVDAVGDQIEVHMDGGIRSGQDVIKALALGAKGTYIGRSFLYGLGAMGEEGVTKCLEIIERELDLTMAFCGVTDVKNVDKKILIPGTY</sequence>
<keyword evidence="4 7" id="KW-0560">Oxidoreductase</keyword>
<reference evidence="8" key="1">
    <citation type="journal article" date="2019" name="Int. J. Syst. Evol. Microbiol.">
        <title>The Global Catalogue of Microorganisms (GCM) 10K type strain sequencing project: providing services to taxonomists for standard genome sequencing and annotation.</title>
        <authorList>
            <consortium name="The Broad Institute Genomics Platform"/>
            <consortium name="The Broad Institute Genome Sequencing Center for Infectious Disease"/>
            <person name="Wu L."/>
            <person name="Ma J."/>
        </authorList>
    </citation>
    <scope>NUCLEOTIDE SEQUENCE [LARGE SCALE GENOMIC DNA]</scope>
    <source>
        <strain evidence="8">CCUG 36956</strain>
    </source>
</reference>
<dbReference type="PANTHER" id="PTHR10578">
    <property type="entry name" value="S -2-HYDROXY-ACID OXIDASE-RELATED"/>
    <property type="match status" value="1"/>
</dbReference>
<dbReference type="PROSITE" id="PS51349">
    <property type="entry name" value="FMN_HYDROXY_ACID_DH_2"/>
    <property type="match status" value="1"/>
</dbReference>
<comment type="cofactor">
    <cofactor evidence="1">
        <name>FMN</name>
        <dbReference type="ChEBI" id="CHEBI:58210"/>
    </cofactor>
</comment>
<keyword evidence="3" id="KW-0288">FMN</keyword>
<evidence type="ECO:0000256" key="5">
    <source>
        <dbReference type="ARBA" id="ARBA00024042"/>
    </source>
</evidence>
<dbReference type="InterPro" id="IPR000262">
    <property type="entry name" value="FMN-dep_DH"/>
</dbReference>
<dbReference type="RefSeq" id="WP_382236823.1">
    <property type="nucleotide sequence ID" value="NZ_JBHTCC010000005.1"/>
</dbReference>
<feature type="domain" description="FMN hydroxy acid dehydrogenase" evidence="6">
    <location>
        <begin position="1"/>
        <end position="381"/>
    </location>
</feature>
<proteinExistence type="inferred from homology"/>
<dbReference type="EC" id="1.1.1.27" evidence="7"/>
<evidence type="ECO:0000313" key="8">
    <source>
        <dbReference type="Proteomes" id="UP001596379"/>
    </source>
</evidence>
<evidence type="ECO:0000313" key="7">
    <source>
        <dbReference type="EMBL" id="MFC7300018.1"/>
    </source>
</evidence>
<dbReference type="PROSITE" id="PS00557">
    <property type="entry name" value="FMN_HYDROXY_ACID_DH_1"/>
    <property type="match status" value="1"/>
</dbReference>
<dbReference type="SUPFAM" id="SSF51395">
    <property type="entry name" value="FMN-linked oxidoreductases"/>
    <property type="match status" value="1"/>
</dbReference>
<keyword evidence="8" id="KW-1185">Reference proteome</keyword>
<dbReference type="InterPro" id="IPR008259">
    <property type="entry name" value="FMN_hydac_DH_AS"/>
</dbReference>
<evidence type="ECO:0000256" key="2">
    <source>
        <dbReference type="ARBA" id="ARBA00022630"/>
    </source>
</evidence>
<name>A0ABW2JA46_9BURK</name>
<dbReference type="InterPro" id="IPR013785">
    <property type="entry name" value="Aldolase_TIM"/>
</dbReference>